<evidence type="ECO:0000259" key="1">
    <source>
        <dbReference type="Pfam" id="PF21788"/>
    </source>
</evidence>
<accession>A0A9Q1CQN1</accession>
<reference evidence="2" key="1">
    <citation type="submission" date="2021-10" db="EMBL/GenBank/DDBJ databases">
        <title>Tropical sea cucumber genome reveals ecological adaptation and Cuvierian tubules defense mechanism.</title>
        <authorList>
            <person name="Chen T."/>
        </authorList>
    </citation>
    <scope>NUCLEOTIDE SEQUENCE</scope>
    <source>
        <strain evidence="2">Nanhai2018</strain>
        <tissue evidence="2">Muscle</tissue>
    </source>
</reference>
<feature type="domain" description="Transposable element P transposase-like GTP-binding insertion" evidence="1">
    <location>
        <begin position="2"/>
        <end position="94"/>
    </location>
</feature>
<dbReference type="OrthoDB" id="7312725at2759"/>
<evidence type="ECO:0000313" key="3">
    <source>
        <dbReference type="Proteomes" id="UP001152320"/>
    </source>
</evidence>
<gene>
    <name evidence="2" type="ORF">HOLleu_01590</name>
</gene>
<organism evidence="2 3">
    <name type="scientific">Holothuria leucospilota</name>
    <name type="common">Black long sea cucumber</name>
    <name type="synonym">Mertensiothuria leucospilota</name>
    <dbReference type="NCBI Taxonomy" id="206669"/>
    <lineage>
        <taxon>Eukaryota</taxon>
        <taxon>Metazoa</taxon>
        <taxon>Echinodermata</taxon>
        <taxon>Eleutherozoa</taxon>
        <taxon>Echinozoa</taxon>
        <taxon>Holothuroidea</taxon>
        <taxon>Aspidochirotacea</taxon>
        <taxon>Aspidochirotida</taxon>
        <taxon>Holothuriidae</taxon>
        <taxon>Holothuria</taxon>
    </lineage>
</organism>
<dbReference type="Pfam" id="PF21788">
    <property type="entry name" value="TNP-like_GBD"/>
    <property type="match status" value="1"/>
</dbReference>
<protein>
    <submittedName>
        <fullName evidence="2">DNA transposase THAP9</fullName>
    </submittedName>
</protein>
<dbReference type="EMBL" id="JAIZAY010000001">
    <property type="protein sequence ID" value="KAJ8049040.1"/>
    <property type="molecule type" value="Genomic_DNA"/>
</dbReference>
<keyword evidence="3" id="KW-1185">Reference proteome</keyword>
<name>A0A9Q1CQN1_HOLLE</name>
<dbReference type="AlphaFoldDB" id="A0A9Q1CQN1"/>
<dbReference type="Proteomes" id="UP001152320">
    <property type="component" value="Chromosome 1"/>
</dbReference>
<evidence type="ECO:0000313" key="2">
    <source>
        <dbReference type="EMBL" id="KAJ8049040.1"/>
    </source>
</evidence>
<dbReference type="InterPro" id="IPR048366">
    <property type="entry name" value="TNP-like_GBD"/>
</dbReference>
<proteinExistence type="predicted"/>
<comment type="caution">
    <text evidence="2">The sequence shown here is derived from an EMBL/GenBank/DDBJ whole genome shotgun (WGS) entry which is preliminary data.</text>
</comment>
<sequence length="98" mass="11411">MWSYIEKLHEVQQKDNLNLANKVKAEHVLWQQHKMNVKLAVQALSSSVADAIDFLRDDLHLPQFSGSEKTTEFIRIVDKLFEFMNSRRPHAKGYISSL</sequence>